<dbReference type="SMART" id="SM01393">
    <property type="entry name" value="Ribosomal_L32e"/>
    <property type="match status" value="1"/>
</dbReference>
<evidence type="ECO:0000256" key="1">
    <source>
        <dbReference type="ARBA" id="ARBA00008431"/>
    </source>
</evidence>
<evidence type="ECO:0000256" key="3">
    <source>
        <dbReference type="ARBA" id="ARBA00023274"/>
    </source>
</evidence>
<dbReference type="WBParaSite" id="SBAD_0000772001-mRNA-1">
    <property type="protein sequence ID" value="SBAD_0000772001-mRNA-1"/>
    <property type="gene ID" value="SBAD_0000772001"/>
</dbReference>
<protein>
    <recommendedName>
        <fullName evidence="4">60S ribosomal protein L32</fullName>
    </recommendedName>
</protein>
<keyword evidence="3" id="KW-0687">Ribonucleoprotein</keyword>
<dbReference type="GO" id="GO:0003735">
    <property type="term" value="F:structural constituent of ribosome"/>
    <property type="evidence" value="ECO:0007669"/>
    <property type="project" value="InterPro"/>
</dbReference>
<evidence type="ECO:0000256" key="4">
    <source>
        <dbReference type="ARBA" id="ARBA00035335"/>
    </source>
</evidence>
<keyword evidence="6" id="KW-1185">Reference proteome</keyword>
<dbReference type="GO" id="GO:0006412">
    <property type="term" value="P:translation"/>
    <property type="evidence" value="ECO:0007669"/>
    <property type="project" value="InterPro"/>
</dbReference>
<dbReference type="GO" id="GO:0022625">
    <property type="term" value="C:cytosolic large ribosomal subunit"/>
    <property type="evidence" value="ECO:0007669"/>
    <property type="project" value="TreeGrafter"/>
</dbReference>
<organism evidence="7">
    <name type="scientific">Soboliphyme baturini</name>
    <dbReference type="NCBI Taxonomy" id="241478"/>
    <lineage>
        <taxon>Eukaryota</taxon>
        <taxon>Metazoa</taxon>
        <taxon>Ecdysozoa</taxon>
        <taxon>Nematoda</taxon>
        <taxon>Enoplea</taxon>
        <taxon>Dorylaimia</taxon>
        <taxon>Dioctophymatida</taxon>
        <taxon>Dioctophymatoidea</taxon>
        <taxon>Soboliphymatidae</taxon>
        <taxon>Soboliphyme</taxon>
    </lineage>
</organism>
<dbReference type="InterPro" id="IPR001515">
    <property type="entry name" value="Ribosomal_eL32"/>
</dbReference>
<dbReference type="Pfam" id="PF01655">
    <property type="entry name" value="Ribosomal_L32e"/>
    <property type="match status" value="1"/>
</dbReference>
<evidence type="ECO:0000313" key="6">
    <source>
        <dbReference type="Proteomes" id="UP000270296"/>
    </source>
</evidence>
<reference evidence="5 6" key="2">
    <citation type="submission" date="2018-11" db="EMBL/GenBank/DDBJ databases">
        <authorList>
            <consortium name="Pathogen Informatics"/>
        </authorList>
    </citation>
    <scope>NUCLEOTIDE SEQUENCE [LARGE SCALE GENOMIC DNA]</scope>
</reference>
<keyword evidence="2" id="KW-0689">Ribosomal protein</keyword>
<comment type="similarity">
    <text evidence="1">Belongs to the eukaryotic ribosomal protein eL32 family.</text>
</comment>
<dbReference type="EMBL" id="UZAM01010625">
    <property type="protein sequence ID" value="VDP13099.1"/>
    <property type="molecule type" value="Genomic_DNA"/>
</dbReference>
<accession>A0A183IUZ4</accession>
<evidence type="ECO:0000313" key="7">
    <source>
        <dbReference type="WBParaSite" id="SBAD_0000772001-mRNA-1"/>
    </source>
</evidence>
<dbReference type="AlphaFoldDB" id="A0A183IUZ4"/>
<dbReference type="OrthoDB" id="268693at2759"/>
<dbReference type="PANTHER" id="PTHR23413:SF1">
    <property type="entry name" value="RIBOSOMAL PROTEIN L32"/>
    <property type="match status" value="1"/>
</dbReference>
<reference evidence="7" key="1">
    <citation type="submission" date="2016-06" db="UniProtKB">
        <authorList>
            <consortium name="WormBaseParasite"/>
        </authorList>
    </citation>
    <scope>IDENTIFICATION</scope>
</reference>
<gene>
    <name evidence="5" type="ORF">SBAD_LOCUS7441</name>
</gene>
<dbReference type="InterPro" id="IPR036351">
    <property type="entry name" value="Ribosomal_eL32_sf"/>
</dbReference>
<dbReference type="Proteomes" id="UP000270296">
    <property type="component" value="Unassembled WGS sequence"/>
</dbReference>
<proteinExistence type="inferred from homology"/>
<dbReference type="SUPFAM" id="SSF52042">
    <property type="entry name" value="Ribosomal protein L32e"/>
    <property type="match status" value="1"/>
</dbReference>
<sequence>MPGIGYGNNRRTRHMLPNGFRKVLIYNPRDLEFLLMQNARYCGEVGHAVSAKKRKLILERAQQLNIRLTNGHARLRTEENE</sequence>
<name>A0A183IUZ4_9BILA</name>
<evidence type="ECO:0000313" key="5">
    <source>
        <dbReference type="EMBL" id="VDP13099.1"/>
    </source>
</evidence>
<evidence type="ECO:0000256" key="2">
    <source>
        <dbReference type="ARBA" id="ARBA00022980"/>
    </source>
</evidence>
<dbReference type="PANTHER" id="PTHR23413">
    <property type="entry name" value="60S RIBOSOMAL PROTEIN L32 AND DNA-DIRECTED RNA POLYMERASE II, SUBUNIT N"/>
    <property type="match status" value="1"/>
</dbReference>